<protein>
    <submittedName>
        <fullName evidence="1">Uncharacterized protein</fullName>
    </submittedName>
</protein>
<accession>X1RYX5</accession>
<dbReference type="EMBL" id="BARW01001089">
    <property type="protein sequence ID" value="GAI72111.1"/>
    <property type="molecule type" value="Genomic_DNA"/>
</dbReference>
<dbReference type="AlphaFoldDB" id="X1RYX5"/>
<gene>
    <name evidence="1" type="ORF">S12H4_03755</name>
</gene>
<evidence type="ECO:0000313" key="1">
    <source>
        <dbReference type="EMBL" id="GAI72111.1"/>
    </source>
</evidence>
<name>X1RYX5_9ZZZZ</name>
<proteinExistence type="predicted"/>
<reference evidence="1" key="1">
    <citation type="journal article" date="2014" name="Front. Microbiol.">
        <title>High frequency of phylogenetically diverse reductive dehalogenase-homologous genes in deep subseafloor sedimentary metagenomes.</title>
        <authorList>
            <person name="Kawai M."/>
            <person name="Futagami T."/>
            <person name="Toyoda A."/>
            <person name="Takaki Y."/>
            <person name="Nishi S."/>
            <person name="Hori S."/>
            <person name="Arai W."/>
            <person name="Tsubouchi T."/>
            <person name="Morono Y."/>
            <person name="Uchiyama I."/>
            <person name="Ito T."/>
            <person name="Fujiyama A."/>
            <person name="Inagaki F."/>
            <person name="Takami H."/>
        </authorList>
    </citation>
    <scope>NUCLEOTIDE SEQUENCE</scope>
    <source>
        <strain evidence="1">Expedition CK06-06</strain>
    </source>
</reference>
<comment type="caution">
    <text evidence="1">The sequence shown here is derived from an EMBL/GenBank/DDBJ whole genome shotgun (WGS) entry which is preliminary data.</text>
</comment>
<sequence length="99" mass="10975">MIRDREVLFDQDRAGIPFDGEDQAADAIVYNSNFSLIGPGTEILLNTNAIPNGKPLMFEPALRFEAGQELNAYLSIVKTGTHTYTDNADDQGFILQVRQ</sequence>
<organism evidence="1">
    <name type="scientific">marine sediment metagenome</name>
    <dbReference type="NCBI Taxonomy" id="412755"/>
    <lineage>
        <taxon>unclassified sequences</taxon>
        <taxon>metagenomes</taxon>
        <taxon>ecological metagenomes</taxon>
    </lineage>
</organism>